<dbReference type="CDD" id="cd03768">
    <property type="entry name" value="SR_ResInv"/>
    <property type="match status" value="1"/>
</dbReference>
<feature type="domain" description="Resolvase/invertase-type recombinase catalytic" evidence="1">
    <location>
        <begin position="1"/>
        <end position="88"/>
    </location>
</feature>
<gene>
    <name evidence="3" type="ORF">SAMN04490248_12317</name>
</gene>
<evidence type="ECO:0000313" key="4">
    <source>
        <dbReference type="Proteomes" id="UP000198893"/>
    </source>
</evidence>
<dbReference type="InterPro" id="IPR050639">
    <property type="entry name" value="SSR_resolvase"/>
</dbReference>
<dbReference type="SUPFAM" id="SSF109709">
    <property type="entry name" value="KorB DNA-binding domain-like"/>
    <property type="match status" value="1"/>
</dbReference>
<dbReference type="GO" id="GO:0000150">
    <property type="term" value="F:DNA strand exchange activity"/>
    <property type="evidence" value="ECO:0007669"/>
    <property type="project" value="InterPro"/>
</dbReference>
<dbReference type="STRING" id="569882.SAMN04490248_12317"/>
<dbReference type="AlphaFoldDB" id="A0A1H8UXS8"/>
<dbReference type="EMBL" id="FODS01000023">
    <property type="protein sequence ID" value="SEP07783.1"/>
    <property type="molecule type" value="Genomic_DNA"/>
</dbReference>
<dbReference type="PANTHER" id="PTHR30461:SF23">
    <property type="entry name" value="DNA RECOMBINASE-RELATED"/>
    <property type="match status" value="1"/>
</dbReference>
<accession>A0A1H8UXS8</accession>
<dbReference type="InterPro" id="IPR011109">
    <property type="entry name" value="DNA_bind_recombinase_dom"/>
</dbReference>
<name>A0A1H8UXS8_9RHOB</name>
<feature type="domain" description="Recombinase" evidence="2">
    <location>
        <begin position="96"/>
        <end position="210"/>
    </location>
</feature>
<dbReference type="Pfam" id="PF07508">
    <property type="entry name" value="Recombinase"/>
    <property type="match status" value="1"/>
</dbReference>
<dbReference type="Proteomes" id="UP000198893">
    <property type="component" value="Unassembled WGS sequence"/>
</dbReference>
<dbReference type="Gene3D" id="3.40.50.1390">
    <property type="entry name" value="Resolvase, N-terminal catalytic domain"/>
    <property type="match status" value="1"/>
</dbReference>
<dbReference type="SUPFAM" id="SSF53041">
    <property type="entry name" value="Resolvase-like"/>
    <property type="match status" value="1"/>
</dbReference>
<dbReference type="PROSITE" id="PS51737">
    <property type="entry name" value="RECOMBINASE_DNA_BIND"/>
    <property type="match status" value="1"/>
</dbReference>
<dbReference type="SMART" id="SM00857">
    <property type="entry name" value="Resolvase"/>
    <property type="match status" value="1"/>
</dbReference>
<evidence type="ECO:0000259" key="1">
    <source>
        <dbReference type="PROSITE" id="PS51736"/>
    </source>
</evidence>
<keyword evidence="4" id="KW-1185">Reference proteome</keyword>
<proteinExistence type="predicted"/>
<evidence type="ECO:0000259" key="2">
    <source>
        <dbReference type="PROSITE" id="PS51737"/>
    </source>
</evidence>
<dbReference type="InterPro" id="IPR036162">
    <property type="entry name" value="Resolvase-like_N_sf"/>
</dbReference>
<dbReference type="Pfam" id="PF00239">
    <property type="entry name" value="Resolvase"/>
    <property type="match status" value="1"/>
</dbReference>
<sequence>MQAVDDKRVDQIVVYKIDRLTRSLADFAKLVERLDAAEASFVSVTQSFNTATSMGRLTLNVLLSFAQFEREVTAERIRDKIAASKRKGLWMGGNVPLGYQADGRTLKIDEGEASTVRALYDLYLEHGLIREVKNRADDLGLRSRRRVRGAGRLSGGTAFDRGHIHHILSNPIYAGRIRHKGHVYQGQHPAIIDPDVWDRVQSMLDGRAAKTRGTTRKATKSLLAGKLFDETGDRLTPSHSRKNGKRLRYYISHRLVKDRSKEHPDAWRLPAEQLEGLIADLVREHLQRHDIAAVLVKDLPAAMVSAITTRLQATQTTNSSLRLIERADLRPGNLTVQLSHSEIAIVMGCDPDQIDADALILKAPFRMRRRGVELKLHLGDAQEEVDQTLVQNIVRAQRWLAMIMEGKTFTEIAEAEGTSKRRIQDVVDLAMLAPNILDAIAAGEQPDDLTSDYLIKSGVPATWSEQRELFTKL</sequence>
<reference evidence="3 4" key="1">
    <citation type="submission" date="2016-10" db="EMBL/GenBank/DDBJ databases">
        <authorList>
            <person name="de Groot N.N."/>
        </authorList>
    </citation>
    <scope>NUCLEOTIDE SEQUENCE [LARGE SCALE GENOMIC DNA]</scope>
    <source>
        <strain evidence="3 4">DSM 27842</strain>
    </source>
</reference>
<dbReference type="GO" id="GO:0003677">
    <property type="term" value="F:DNA binding"/>
    <property type="evidence" value="ECO:0007669"/>
    <property type="project" value="InterPro"/>
</dbReference>
<dbReference type="PROSITE" id="PS51736">
    <property type="entry name" value="RECOMBINASES_3"/>
    <property type="match status" value="1"/>
</dbReference>
<dbReference type="Gene3D" id="3.90.1750.20">
    <property type="entry name" value="Putative Large Serine Recombinase, Chain B, Domain 2"/>
    <property type="match status" value="1"/>
</dbReference>
<dbReference type="PANTHER" id="PTHR30461">
    <property type="entry name" value="DNA-INVERTASE FROM LAMBDOID PROPHAGE"/>
    <property type="match status" value="1"/>
</dbReference>
<dbReference type="InterPro" id="IPR006119">
    <property type="entry name" value="Resolv_N"/>
</dbReference>
<evidence type="ECO:0000313" key="3">
    <source>
        <dbReference type="EMBL" id="SEP07783.1"/>
    </source>
</evidence>
<organism evidence="3 4">
    <name type="scientific">Salinihabitans flavidus</name>
    <dbReference type="NCBI Taxonomy" id="569882"/>
    <lineage>
        <taxon>Bacteria</taxon>
        <taxon>Pseudomonadati</taxon>
        <taxon>Pseudomonadota</taxon>
        <taxon>Alphaproteobacteria</taxon>
        <taxon>Rhodobacterales</taxon>
        <taxon>Roseobacteraceae</taxon>
        <taxon>Salinihabitans</taxon>
    </lineage>
</organism>
<protein>
    <submittedName>
        <fullName evidence="3">Site-specific DNA recombinase</fullName>
    </submittedName>
</protein>
<dbReference type="InterPro" id="IPR038109">
    <property type="entry name" value="DNA_bind_recomb_sf"/>
</dbReference>